<dbReference type="EMBL" id="KY549659">
    <property type="protein sequence ID" value="AQT27879.1"/>
    <property type="molecule type" value="Genomic_DNA"/>
</dbReference>
<protein>
    <submittedName>
        <fullName evidence="1">Putative lipoprotein</fullName>
    </submittedName>
</protein>
<reference evidence="1 2" key="1">
    <citation type="submission" date="2017-01" db="EMBL/GenBank/DDBJ databases">
        <title>Isolation and characterization of Pectobacterium phages.</title>
        <authorList>
            <person name="Buttimer C.T.H."/>
            <person name="Lucid A."/>
            <person name="Coffey A."/>
        </authorList>
    </citation>
    <scope>NUCLEOTIDE SEQUENCE [LARGE SCALE GENOMIC DNA]</scope>
</reference>
<name>A0A2P0N9S8_9CAUD</name>
<keyword evidence="2" id="KW-1185">Reference proteome</keyword>
<sequence length="128" mass="13586">MKNLIVIAVAVLSLSGCVVNTPAPAPQVTAVASAPADVWCMSSATENGVERDLGVAFVRDYGNRFTIINRAGMVTIVSPNLPYVKTSSAIGYDKLGLLYSKGLNKYAGFYGVFRTAGEGQQSITFDCR</sequence>
<dbReference type="PROSITE" id="PS51257">
    <property type="entry name" value="PROKAR_LIPOPROTEIN"/>
    <property type="match status" value="1"/>
</dbReference>
<proteinExistence type="predicted"/>
<dbReference type="Proteomes" id="UP000241311">
    <property type="component" value="Segment"/>
</dbReference>
<organism evidence="1 2">
    <name type="scientific">Pectobacterium phage vB_PatP_CB4</name>
    <dbReference type="NCBI Taxonomy" id="1958919"/>
    <lineage>
        <taxon>Viruses</taxon>
        <taxon>Duplodnaviria</taxon>
        <taxon>Heunggongvirae</taxon>
        <taxon>Uroviricota</taxon>
        <taxon>Caudoviricetes</taxon>
        <taxon>Schitoviridae</taxon>
        <taxon>Cbunavirus</taxon>
        <taxon>Cbunavirus CB4</taxon>
    </lineage>
</organism>
<gene>
    <name evidence="1" type="ORF">CB4_037</name>
</gene>
<keyword evidence="1" id="KW-0449">Lipoprotein</keyword>
<accession>A0A2P0N9S8</accession>
<evidence type="ECO:0000313" key="2">
    <source>
        <dbReference type="Proteomes" id="UP000241311"/>
    </source>
</evidence>
<evidence type="ECO:0000313" key="1">
    <source>
        <dbReference type="EMBL" id="AQT27879.1"/>
    </source>
</evidence>